<sequence>MIKKENQQFKLWRLFTAQLIALCLLIMVVTQAIFKSPLLVQIGFFIITLCTAGLNYYFVKELQKTASKENSVAVVTNQLVWAVIFLLLSLLSCYKVISVRELYSRIIFSAAAVICFLLFILLLWGVKYVKQAQTSLKETGD</sequence>
<feature type="transmembrane region" description="Helical" evidence="1">
    <location>
        <begin position="39"/>
        <end position="58"/>
    </location>
</feature>
<dbReference type="STRING" id="764298.STRMA_0568"/>
<accession>G5JU28</accession>
<dbReference type="OrthoDB" id="2221730at2"/>
<protein>
    <submittedName>
        <fullName evidence="2">Uncharacterized protein</fullName>
    </submittedName>
</protein>
<dbReference type="AlphaFoldDB" id="G5JU28"/>
<name>G5JU28_9STRE</name>
<evidence type="ECO:0000313" key="2">
    <source>
        <dbReference type="EMBL" id="EHJ52895.1"/>
    </source>
</evidence>
<feature type="transmembrane region" description="Helical" evidence="1">
    <location>
        <begin position="12"/>
        <end position="33"/>
    </location>
</feature>
<organism evidence="2 3">
    <name type="scientific">Streptococcus macacae NCTC 11558</name>
    <dbReference type="NCBI Taxonomy" id="764298"/>
    <lineage>
        <taxon>Bacteria</taxon>
        <taxon>Bacillati</taxon>
        <taxon>Bacillota</taxon>
        <taxon>Bacilli</taxon>
        <taxon>Lactobacillales</taxon>
        <taxon>Streptococcaceae</taxon>
        <taxon>Streptococcus</taxon>
    </lineage>
</organism>
<comment type="caution">
    <text evidence="2">The sequence shown here is derived from an EMBL/GenBank/DDBJ whole genome shotgun (WGS) entry which is preliminary data.</text>
</comment>
<dbReference type="Proteomes" id="UP000003573">
    <property type="component" value="Unassembled WGS sequence"/>
</dbReference>
<proteinExistence type="predicted"/>
<feature type="transmembrane region" description="Helical" evidence="1">
    <location>
        <begin position="79"/>
        <end position="97"/>
    </location>
</feature>
<gene>
    <name evidence="2" type="ORF">STRMA_0568</name>
</gene>
<keyword evidence="3" id="KW-1185">Reference proteome</keyword>
<evidence type="ECO:0000313" key="3">
    <source>
        <dbReference type="Proteomes" id="UP000003573"/>
    </source>
</evidence>
<evidence type="ECO:0000256" key="1">
    <source>
        <dbReference type="SAM" id="Phobius"/>
    </source>
</evidence>
<dbReference type="EMBL" id="AEUW02000001">
    <property type="protein sequence ID" value="EHJ52895.1"/>
    <property type="molecule type" value="Genomic_DNA"/>
</dbReference>
<keyword evidence="1" id="KW-1133">Transmembrane helix</keyword>
<feature type="transmembrane region" description="Helical" evidence="1">
    <location>
        <begin position="103"/>
        <end position="126"/>
    </location>
</feature>
<keyword evidence="1" id="KW-0812">Transmembrane</keyword>
<keyword evidence="1" id="KW-0472">Membrane</keyword>
<dbReference type="RefSeq" id="WP_003081483.1">
    <property type="nucleotide sequence ID" value="NZ_AEUW02000001.1"/>
</dbReference>
<reference evidence="2 3" key="1">
    <citation type="journal article" date="2014" name="Int. J. Syst. Evol. Microbiol.">
        <title>Phylogenomics and the dynamic genome evolution of the genus Streptococcus.</title>
        <authorList>
            <consortium name="The Broad Institute Genome Sequencing Platform"/>
            <person name="Richards V.P."/>
            <person name="Palmer S.R."/>
            <person name="Pavinski Bitar P.D."/>
            <person name="Qin X."/>
            <person name="Weinstock G.M."/>
            <person name="Highlander S.K."/>
            <person name="Town C.D."/>
            <person name="Burne R.A."/>
            <person name="Stanhope M.J."/>
        </authorList>
    </citation>
    <scope>NUCLEOTIDE SEQUENCE [LARGE SCALE GENOMIC DNA]</scope>
    <source>
        <strain evidence="2 3">NCTC 11558</strain>
    </source>
</reference>